<dbReference type="AlphaFoldDB" id="A0A220U089"/>
<dbReference type="SUPFAM" id="SSF53098">
    <property type="entry name" value="Ribonuclease H-like"/>
    <property type="match status" value="1"/>
</dbReference>
<organism evidence="2 3">
    <name type="scientific">Virgibacillus phasianinus</name>
    <dbReference type="NCBI Taxonomy" id="2017483"/>
    <lineage>
        <taxon>Bacteria</taxon>
        <taxon>Bacillati</taxon>
        <taxon>Bacillota</taxon>
        <taxon>Bacilli</taxon>
        <taxon>Bacillales</taxon>
        <taxon>Bacillaceae</taxon>
        <taxon>Virgibacillus</taxon>
    </lineage>
</organism>
<feature type="domain" description="Transposase IS4-like" evidence="1">
    <location>
        <begin position="11"/>
        <end position="150"/>
    </location>
</feature>
<dbReference type="Pfam" id="PF01609">
    <property type="entry name" value="DDE_Tnp_1"/>
    <property type="match status" value="1"/>
</dbReference>
<evidence type="ECO:0000259" key="1">
    <source>
        <dbReference type="Pfam" id="PF01609"/>
    </source>
</evidence>
<sequence>MHHTPKHLLLVIGLKNDLILFDRGYPSRKFIAFLEECGIKYVMRCQKGTMLEVTQAKDSDQNIGIVWKDETLTARVLRFQLDSGIEEVLVTNVLEETLGITEFKDLYFKRWGIESKYDELKNKLQIENFTGYTPLAIEQDFYASLYLINMVSLLKNEANEIINHGDKGKKLKYTYKVNTSARLSYPLPYLVR</sequence>
<dbReference type="GO" id="GO:0004803">
    <property type="term" value="F:transposase activity"/>
    <property type="evidence" value="ECO:0007669"/>
    <property type="project" value="InterPro"/>
</dbReference>
<dbReference type="InterPro" id="IPR002559">
    <property type="entry name" value="Transposase_11"/>
</dbReference>
<dbReference type="KEGG" id="vil:CFK37_04520"/>
<dbReference type="EMBL" id="CP022315">
    <property type="protein sequence ID" value="ASK61488.1"/>
    <property type="molecule type" value="Genomic_DNA"/>
</dbReference>
<proteinExistence type="predicted"/>
<reference evidence="2 3" key="1">
    <citation type="submission" date="2017-07" db="EMBL/GenBank/DDBJ databases">
        <title>Virgibacillus sp. LM2416.</title>
        <authorList>
            <person name="Tak E.J."/>
            <person name="Bae J.-W."/>
        </authorList>
    </citation>
    <scope>NUCLEOTIDE SEQUENCE [LARGE SCALE GENOMIC DNA]</scope>
    <source>
        <strain evidence="2 3">LM2416</strain>
    </source>
</reference>
<dbReference type="Proteomes" id="UP000198312">
    <property type="component" value="Chromosome"/>
</dbReference>
<protein>
    <recommendedName>
        <fullName evidence="1">Transposase IS4-like domain-containing protein</fullName>
    </recommendedName>
</protein>
<dbReference type="GO" id="GO:0003677">
    <property type="term" value="F:DNA binding"/>
    <property type="evidence" value="ECO:0007669"/>
    <property type="project" value="InterPro"/>
</dbReference>
<evidence type="ECO:0000313" key="3">
    <source>
        <dbReference type="Proteomes" id="UP000198312"/>
    </source>
</evidence>
<dbReference type="PANTHER" id="PTHR33258">
    <property type="entry name" value="TRANSPOSASE INSL FOR INSERTION SEQUENCE ELEMENT IS186A-RELATED"/>
    <property type="match status" value="1"/>
</dbReference>
<keyword evidence="3" id="KW-1185">Reference proteome</keyword>
<evidence type="ECO:0000313" key="2">
    <source>
        <dbReference type="EMBL" id="ASK61488.1"/>
    </source>
</evidence>
<accession>A0A220U089</accession>
<dbReference type="PANTHER" id="PTHR33258:SF1">
    <property type="entry name" value="TRANSPOSASE INSL FOR INSERTION SEQUENCE ELEMENT IS186A-RELATED"/>
    <property type="match status" value="1"/>
</dbReference>
<gene>
    <name evidence="2" type="ORF">CFK37_04520</name>
</gene>
<name>A0A220U089_9BACI</name>
<dbReference type="GO" id="GO:0006313">
    <property type="term" value="P:DNA transposition"/>
    <property type="evidence" value="ECO:0007669"/>
    <property type="project" value="InterPro"/>
</dbReference>
<dbReference type="InterPro" id="IPR012337">
    <property type="entry name" value="RNaseH-like_sf"/>
</dbReference>